<feature type="domain" description="ComEC/Rec2-related protein" evidence="7">
    <location>
        <begin position="182"/>
        <end position="407"/>
    </location>
</feature>
<feature type="transmembrane region" description="Helical" evidence="6">
    <location>
        <begin position="436"/>
        <end position="453"/>
    </location>
</feature>
<dbReference type="NCBIfam" id="TIGR00360">
    <property type="entry name" value="ComEC_N-term"/>
    <property type="match status" value="1"/>
</dbReference>
<evidence type="ECO:0000256" key="1">
    <source>
        <dbReference type="ARBA" id="ARBA00004651"/>
    </source>
</evidence>
<reference evidence="8 9" key="1">
    <citation type="submission" date="2016-10" db="EMBL/GenBank/DDBJ databases">
        <authorList>
            <person name="de Groot N.N."/>
        </authorList>
    </citation>
    <scope>NUCLEOTIDE SEQUENCE [LARGE SCALE GENOMIC DNA]</scope>
    <source>
        <strain evidence="8 9">DSM 12992</strain>
    </source>
</reference>
<dbReference type="PANTHER" id="PTHR30619:SF7">
    <property type="entry name" value="BETA-LACTAMASE DOMAIN PROTEIN"/>
    <property type="match status" value="1"/>
</dbReference>
<evidence type="ECO:0000256" key="3">
    <source>
        <dbReference type="ARBA" id="ARBA00022692"/>
    </source>
</evidence>
<dbReference type="EMBL" id="FOMG01000006">
    <property type="protein sequence ID" value="SFC62235.1"/>
    <property type="molecule type" value="Genomic_DNA"/>
</dbReference>
<keyword evidence="5 6" id="KW-0472">Membrane</keyword>
<keyword evidence="4 6" id="KW-1133">Transmembrane helix</keyword>
<protein>
    <submittedName>
        <fullName evidence="8">Competence protein ComEC</fullName>
    </submittedName>
</protein>
<feature type="transmembrane region" description="Helical" evidence="6">
    <location>
        <begin position="232"/>
        <end position="256"/>
    </location>
</feature>
<feature type="transmembrane region" description="Helical" evidence="6">
    <location>
        <begin position="268"/>
        <end position="287"/>
    </location>
</feature>
<dbReference type="RefSeq" id="WP_090089593.1">
    <property type="nucleotide sequence ID" value="NZ_FOMG01000006.1"/>
</dbReference>
<feature type="transmembrane region" description="Helical" evidence="6">
    <location>
        <begin position="12"/>
        <end position="30"/>
    </location>
</feature>
<organism evidence="8 9">
    <name type="scientific">Clostridium uliginosum</name>
    <dbReference type="NCBI Taxonomy" id="119641"/>
    <lineage>
        <taxon>Bacteria</taxon>
        <taxon>Bacillati</taxon>
        <taxon>Bacillota</taxon>
        <taxon>Clostridia</taxon>
        <taxon>Eubacteriales</taxon>
        <taxon>Clostridiaceae</taxon>
        <taxon>Clostridium</taxon>
    </lineage>
</organism>
<dbReference type="STRING" id="119641.SAMN05421842_10685"/>
<evidence type="ECO:0000256" key="6">
    <source>
        <dbReference type="SAM" id="Phobius"/>
    </source>
</evidence>
<dbReference type="Proteomes" id="UP000199263">
    <property type="component" value="Unassembled WGS sequence"/>
</dbReference>
<evidence type="ECO:0000256" key="4">
    <source>
        <dbReference type="ARBA" id="ARBA00022989"/>
    </source>
</evidence>
<keyword evidence="9" id="KW-1185">Reference proteome</keyword>
<accession>A0A1I1KNT2</accession>
<name>A0A1I1KNT2_9CLOT</name>
<feature type="transmembrane region" description="Helical" evidence="6">
    <location>
        <begin position="414"/>
        <end position="429"/>
    </location>
</feature>
<evidence type="ECO:0000313" key="8">
    <source>
        <dbReference type="EMBL" id="SFC62235.1"/>
    </source>
</evidence>
<evidence type="ECO:0000313" key="9">
    <source>
        <dbReference type="Proteomes" id="UP000199263"/>
    </source>
</evidence>
<evidence type="ECO:0000256" key="5">
    <source>
        <dbReference type="ARBA" id="ARBA00023136"/>
    </source>
</evidence>
<feature type="transmembrane region" description="Helical" evidence="6">
    <location>
        <begin position="200"/>
        <end position="220"/>
    </location>
</feature>
<evidence type="ECO:0000259" key="7">
    <source>
        <dbReference type="Pfam" id="PF03772"/>
    </source>
</evidence>
<dbReference type="GO" id="GO:0005886">
    <property type="term" value="C:plasma membrane"/>
    <property type="evidence" value="ECO:0007669"/>
    <property type="project" value="UniProtKB-SubCell"/>
</dbReference>
<feature type="transmembrane region" description="Helical" evidence="6">
    <location>
        <begin position="36"/>
        <end position="69"/>
    </location>
</feature>
<dbReference type="AlphaFoldDB" id="A0A1I1KNT2"/>
<dbReference type="InterPro" id="IPR004477">
    <property type="entry name" value="ComEC_N"/>
</dbReference>
<dbReference type="PANTHER" id="PTHR30619">
    <property type="entry name" value="DNA INTERNALIZATION/COMPETENCE PROTEIN COMEC/REC2"/>
    <property type="match status" value="1"/>
</dbReference>
<feature type="transmembrane region" description="Helical" evidence="6">
    <location>
        <begin position="322"/>
        <end position="339"/>
    </location>
</feature>
<comment type="subcellular location">
    <subcellularLocation>
        <location evidence="1">Cell membrane</location>
        <topology evidence="1">Multi-pass membrane protein</topology>
    </subcellularLocation>
</comment>
<proteinExistence type="predicted"/>
<evidence type="ECO:0000256" key="2">
    <source>
        <dbReference type="ARBA" id="ARBA00022475"/>
    </source>
</evidence>
<dbReference type="Pfam" id="PF03772">
    <property type="entry name" value="Competence"/>
    <property type="match status" value="1"/>
</dbReference>
<dbReference type="OrthoDB" id="9761531at2"/>
<sequence>MVSKKIEEVHNPIVYMFITLALSSICYGLYYDFKKLTTFIVGFFFIALIYYCGINFTCLMSLFFAIGLFINISYYSIDSDINSSIRIVKRDSYGITASYKGKKMFLETNDNNLIVGEKYNISGKVDKTQDKSKGIVGKISPSNITKLEGDFITDLYRIKNKVYKMLKENLGQRKAGLISSIAFGYSDYLDNEDKEDMKNFGIIHAISVSGLHVAIVYGFLKKFSGDKVGLLITIIYVIFTGCNYSSIRAFVMLASLEGSHILKRNNNSLTALCLSAMVLILMKPYSIFEISLHLSYLATLGIILFNKKFNRSLYKLPRKLREGLSITLSAQVFTFPYLILIFKDFSINFIIGNLLLVPFVDIIVICGNLLPIMYLCPTLFDFCSYINLIILKGFDWSLYKLNDFSLPMFYGNEYVANFYMFLLISFYFIKKGHKKFIYLPAICIFIISVQIYSPIPKITYYNEGALLITYKGDRVLLTNKTNIDLDRLKKSTMANISYRNKKIIKIQDTASIKESGKDYILDVGNKKYMLRMTSNKTSYLDCDIINFKDGKINKIIILRDKIVLSI</sequence>
<dbReference type="InterPro" id="IPR052159">
    <property type="entry name" value="Competence_DNA_uptake"/>
</dbReference>
<keyword evidence="3 6" id="KW-0812">Transmembrane</keyword>
<keyword evidence="2" id="KW-1003">Cell membrane</keyword>
<gene>
    <name evidence="8" type="ORF">SAMN05421842_10685</name>
</gene>
<feature type="transmembrane region" description="Helical" evidence="6">
    <location>
        <begin position="345"/>
        <end position="365"/>
    </location>
</feature>